<dbReference type="Proteomes" id="UP001057474">
    <property type="component" value="Plasmid pLlyPCM2298_1"/>
</dbReference>
<protein>
    <submittedName>
        <fullName evidence="2">Transposase zinc-binding domain-containing protein</fullName>
    </submittedName>
</protein>
<geneLocation type="plasmid" evidence="2 3">
    <name>pLlyPCM2298_1</name>
</geneLocation>
<proteinExistence type="predicted"/>
<evidence type="ECO:0000313" key="2">
    <source>
        <dbReference type="EMBL" id="USQ15503.1"/>
    </source>
</evidence>
<feature type="domain" description="Transposase zinc-binding" evidence="1">
    <location>
        <begin position="8"/>
        <end position="58"/>
    </location>
</feature>
<evidence type="ECO:0000259" key="1">
    <source>
        <dbReference type="Pfam" id="PF14319"/>
    </source>
</evidence>
<name>A0ABY4YDL7_9GAMM</name>
<accession>A0ABY4YDL7</accession>
<sequence>MVSLPSIYSEHGGIRESVDYSINKILSCRHYMRGHAHYHCSNPSCTHEKQVHFSCKDRGYTTTIDKPRPFFCTKSIRWPFEFPITSRIL</sequence>
<dbReference type="Pfam" id="PF14319">
    <property type="entry name" value="Zn_Tnp_IS91"/>
    <property type="match status" value="1"/>
</dbReference>
<gene>
    <name evidence="2" type="ORF">J2N86_15480</name>
</gene>
<keyword evidence="3" id="KW-1185">Reference proteome</keyword>
<keyword evidence="2" id="KW-0614">Plasmid</keyword>
<dbReference type="EMBL" id="CP071528">
    <property type="protein sequence ID" value="USQ15503.1"/>
    <property type="molecule type" value="Genomic_DNA"/>
</dbReference>
<dbReference type="InterPro" id="IPR026889">
    <property type="entry name" value="Zn_Tnp"/>
</dbReference>
<reference evidence="2" key="1">
    <citation type="submission" date="2021-03" db="EMBL/GenBank/DDBJ databases">
        <title>Legionella lytica PCM 2298.</title>
        <authorList>
            <person name="Koper P."/>
        </authorList>
    </citation>
    <scope>NUCLEOTIDE SEQUENCE</scope>
    <source>
        <strain evidence="2">PCM 2298</strain>
        <plasmid evidence="2">pLlyPCM2298_1</plasmid>
    </source>
</reference>
<organism evidence="2 3">
    <name type="scientific">Legionella lytica</name>
    <dbReference type="NCBI Taxonomy" id="96232"/>
    <lineage>
        <taxon>Bacteria</taxon>
        <taxon>Pseudomonadati</taxon>
        <taxon>Pseudomonadota</taxon>
        <taxon>Gammaproteobacteria</taxon>
        <taxon>Legionellales</taxon>
        <taxon>Legionellaceae</taxon>
        <taxon>Legionella</taxon>
    </lineage>
</organism>
<evidence type="ECO:0000313" key="3">
    <source>
        <dbReference type="Proteomes" id="UP001057474"/>
    </source>
</evidence>